<keyword evidence="2" id="KW-0521">NADP</keyword>
<comment type="caution">
    <text evidence="3">The sequence shown here is derived from an EMBL/GenBank/DDBJ whole genome shotgun (WGS) entry which is preliminary data.</text>
</comment>
<accession>A0ABN9AG61</accession>
<gene>
    <name evidence="3" type="ORF">SPARVUS_LOCUS269203</name>
</gene>
<keyword evidence="2" id="KW-0812">Transmembrane</keyword>
<dbReference type="EMBL" id="CATNWA010000082">
    <property type="protein sequence ID" value="CAI9532748.1"/>
    <property type="molecule type" value="Genomic_DNA"/>
</dbReference>
<feature type="transmembrane region" description="Helical" evidence="2">
    <location>
        <begin position="77"/>
        <end position="100"/>
    </location>
</feature>
<comment type="pathway">
    <text evidence="2">Protein modification; protein glycosylation.</text>
</comment>
<feature type="non-terminal residue" evidence="3">
    <location>
        <position position="166"/>
    </location>
</feature>
<comment type="caution">
    <text evidence="2">Lacks conserved residue(s) required for the propagation of feature annotation.</text>
</comment>
<protein>
    <recommendedName>
        <fullName evidence="2">Polyprenal reductase</fullName>
        <ecNumber evidence="2">1.3.1.22</ecNumber>
        <ecNumber evidence="2">1.3.1.94</ecNumber>
    </recommendedName>
</protein>
<evidence type="ECO:0000256" key="1">
    <source>
        <dbReference type="ARBA" id="ARBA00049397"/>
    </source>
</evidence>
<keyword evidence="2" id="KW-0256">Endoplasmic reticulum</keyword>
<dbReference type="Proteomes" id="UP001162483">
    <property type="component" value="Unassembled WGS sequence"/>
</dbReference>
<dbReference type="EC" id="1.3.1.94" evidence="2"/>
<organism evidence="3 4">
    <name type="scientific">Staurois parvus</name>
    <dbReference type="NCBI Taxonomy" id="386267"/>
    <lineage>
        <taxon>Eukaryota</taxon>
        <taxon>Metazoa</taxon>
        <taxon>Chordata</taxon>
        <taxon>Craniata</taxon>
        <taxon>Vertebrata</taxon>
        <taxon>Euteleostomi</taxon>
        <taxon>Amphibia</taxon>
        <taxon>Batrachia</taxon>
        <taxon>Anura</taxon>
        <taxon>Neobatrachia</taxon>
        <taxon>Ranoidea</taxon>
        <taxon>Ranidae</taxon>
        <taxon>Staurois</taxon>
    </lineage>
</organism>
<keyword evidence="2" id="KW-0472">Membrane</keyword>
<dbReference type="EC" id="1.3.1.22" evidence="2"/>
<evidence type="ECO:0000313" key="3">
    <source>
        <dbReference type="EMBL" id="CAI9532748.1"/>
    </source>
</evidence>
<keyword evidence="2" id="KW-1133">Transmembrane helix</keyword>
<evidence type="ECO:0000313" key="4">
    <source>
        <dbReference type="Proteomes" id="UP001162483"/>
    </source>
</evidence>
<feature type="transmembrane region" description="Helical" evidence="2">
    <location>
        <begin position="6"/>
        <end position="31"/>
    </location>
</feature>
<comment type="similarity">
    <text evidence="2">Belongs to the steroid 5-alpha reductase family. Polyprenal reductase subfamily.</text>
</comment>
<comment type="subcellular location">
    <subcellularLocation>
        <location evidence="2">Endoplasmic reticulum membrane</location>
    </subcellularLocation>
</comment>
<comment type="function">
    <text evidence="2">Also able to convert testosterone (T) into 5-alpha-dihydrotestosterone (DHT).</text>
</comment>
<comment type="function">
    <text evidence="2">Plays a key role in early steps of protein N-linked glycosylation by being involved in the conversion of polyprenol into dolichol. Acts as a polyprenal reductase that mediates the reduction of polyprenal into dolichal in a NADP-dependent mechanism. Dolichols are required for the synthesis of dolichol-linked monosaccharides and the oligosaccharide precursor used for N-glycosylation.</text>
</comment>
<keyword evidence="4" id="KW-1185">Reference proteome</keyword>
<proteinExistence type="inferred from homology"/>
<evidence type="ECO:0000256" key="2">
    <source>
        <dbReference type="RuleBase" id="RU367081"/>
    </source>
</evidence>
<dbReference type="PANTHER" id="PTHR14624:SF0">
    <property type="entry name" value="POLYPRENOL REDUCTASE"/>
    <property type="match status" value="1"/>
</dbReference>
<dbReference type="PANTHER" id="PTHR14624">
    <property type="entry name" value="DFG10 PROTEIN"/>
    <property type="match status" value="1"/>
</dbReference>
<comment type="catalytic activity">
    <reaction evidence="2">
        <text>a 3-oxo-5alpha-steroid + NADP(+) = a 3-oxo-Delta(4)-steroid + NADPH + H(+)</text>
        <dbReference type="Rhea" id="RHEA:54384"/>
        <dbReference type="ChEBI" id="CHEBI:13601"/>
        <dbReference type="ChEBI" id="CHEBI:15378"/>
        <dbReference type="ChEBI" id="CHEBI:47909"/>
        <dbReference type="ChEBI" id="CHEBI:57783"/>
        <dbReference type="ChEBI" id="CHEBI:58349"/>
        <dbReference type="EC" id="1.3.1.22"/>
    </reaction>
</comment>
<name>A0ABN9AG61_9NEOB</name>
<sequence length="166" mass="18791">MTLSGTGLTVIAALWLLLDVAFLVSLFLHVLGDCARRGSTLCAVFQDLIRYGKTKTGRGRPAWLHCFDLPKRWFSHFYYLSIFWNGALLWLVVQSQLFGVEIPQWLQSLLNFFKEPQQKISGGEVSTLLALSLIWLHSLRRLEECLYVSIYSNGVIHVAQYGLGVG</sequence>
<keyword evidence="2" id="KW-0560">Oxidoreductase</keyword>
<comment type="catalytic activity">
    <reaction evidence="2">
        <text>a di-trans,poly-cis-dolichal + NADP(+) = a di-trans,poly-cis-polyprenal + NADPH + H(+)</text>
        <dbReference type="Rhea" id="RHEA:80727"/>
        <dbReference type="Rhea" id="RHEA-COMP:19536"/>
        <dbReference type="Rhea" id="RHEA-COMP:19537"/>
        <dbReference type="ChEBI" id="CHEBI:15378"/>
        <dbReference type="ChEBI" id="CHEBI:57783"/>
        <dbReference type="ChEBI" id="CHEBI:58349"/>
        <dbReference type="ChEBI" id="CHEBI:231623"/>
        <dbReference type="ChEBI" id="CHEBI:231637"/>
        <dbReference type="EC" id="1.3.1.94"/>
    </reaction>
    <physiologicalReaction direction="right-to-left" evidence="2">
        <dbReference type="Rhea" id="RHEA:80729"/>
    </physiologicalReaction>
</comment>
<reference evidence="3" key="1">
    <citation type="submission" date="2023-05" db="EMBL/GenBank/DDBJ databases">
        <authorList>
            <person name="Stuckert A."/>
        </authorList>
    </citation>
    <scope>NUCLEOTIDE SEQUENCE</scope>
</reference>
<dbReference type="InterPro" id="IPR039698">
    <property type="entry name" value="Dfg10/SRD5A3"/>
</dbReference>
<comment type="catalytic activity">
    <reaction evidence="1">
        <text>17beta-hydroxy-5alpha-androstan-3-one + NADP(+) = testosterone + NADPH + H(+)</text>
        <dbReference type="Rhea" id="RHEA:50820"/>
        <dbReference type="ChEBI" id="CHEBI:15378"/>
        <dbReference type="ChEBI" id="CHEBI:16330"/>
        <dbReference type="ChEBI" id="CHEBI:17347"/>
        <dbReference type="ChEBI" id="CHEBI:57783"/>
        <dbReference type="ChEBI" id="CHEBI:58349"/>
        <dbReference type="EC" id="1.3.1.22"/>
    </reaction>
    <physiologicalReaction direction="right-to-left" evidence="1">
        <dbReference type="Rhea" id="RHEA:50822"/>
    </physiologicalReaction>
</comment>